<feature type="region of interest" description="Disordered" evidence="1">
    <location>
        <begin position="1"/>
        <end position="23"/>
    </location>
</feature>
<evidence type="ECO:0000256" key="1">
    <source>
        <dbReference type="SAM" id="MobiDB-lite"/>
    </source>
</evidence>
<reference evidence="2" key="1">
    <citation type="submission" date="2021-04" db="EMBL/GenBank/DDBJ databases">
        <authorList>
            <person name="Ulbrich M."/>
            <person name="Aldana K.S."/>
            <person name="Brown J.W."/>
            <person name="Campbell D.M."/>
            <person name="Chai A.E."/>
            <person name="Dalson K.A."/>
            <person name="Dembinski E."/>
            <person name="Gomez D.E."/>
            <person name="Gupta K."/>
            <person name="Guyot M."/>
            <person name="Hocutt K.M."/>
            <person name="Holsinger J.M."/>
            <person name="Ibarra L.A."/>
            <person name="Jeon T.-Y."/>
            <person name="Mackenzie M."/>
            <person name="Marquez I.-P.P."/>
            <person name="Mathenge R.W."/>
            <person name="Mo B.F."/>
            <person name="Nelson S."/>
            <person name="Zepeda J."/>
            <person name="Zhang L.J."/>
            <person name="Ngo R."/>
            <person name="Tse V.Y."/>
            <person name="Garlena R.A."/>
            <person name="Russell D.A."/>
            <person name="Pope W.H."/>
            <person name="Jacobs-Sera D."/>
            <person name="Hatfull G.F."/>
            <person name="Reddi K."/>
            <person name="Moberg-Parker J."/>
            <person name="Freise A.C."/>
        </authorList>
    </citation>
    <scope>NUCLEOTIDE SEQUENCE</scope>
</reference>
<evidence type="ECO:0000313" key="2">
    <source>
        <dbReference type="EMBL" id="QWY81888.1"/>
    </source>
</evidence>
<gene>
    <name evidence="2" type="primary">65</name>
    <name evidence="2" type="ORF">SEA_HONK_65</name>
</gene>
<dbReference type="EMBL" id="MW862981">
    <property type="protein sequence ID" value="QWY81888.1"/>
    <property type="molecule type" value="Genomic_DNA"/>
</dbReference>
<keyword evidence="3" id="KW-1185">Reference proteome</keyword>
<proteinExistence type="predicted"/>
<sequence>MRGPSRASPHRSPSGSRNERPAMTLTLDTVSVPLVVHYVDPSDDLVEPRERVHHEPMTFDRLVTGEGFPPALLNPRQGPRHAARPTLRERLRARRASR</sequence>
<name>A0A8F3E5W9_9CAUD</name>
<feature type="region of interest" description="Disordered" evidence="1">
    <location>
        <begin position="62"/>
        <end position="98"/>
    </location>
</feature>
<accession>A0A8F3E5W9</accession>
<organism evidence="2 3">
    <name type="scientific">Microbacterium phage Honk</name>
    <dbReference type="NCBI Taxonomy" id="2836095"/>
    <lineage>
        <taxon>Viruses</taxon>
        <taxon>Duplodnaviria</taxon>
        <taxon>Heunggongvirae</taxon>
        <taxon>Uroviricota</taxon>
        <taxon>Caudoviricetes</taxon>
        <taxon>Casidaviridae</taxon>
        <taxon>Honkvirus</taxon>
        <taxon>Honkvirus honk</taxon>
    </lineage>
</organism>
<evidence type="ECO:0000313" key="3">
    <source>
        <dbReference type="Proteomes" id="UP000693682"/>
    </source>
</evidence>
<protein>
    <submittedName>
        <fullName evidence="2">Uncharacterized protein</fullName>
    </submittedName>
</protein>
<dbReference type="Proteomes" id="UP000693682">
    <property type="component" value="Segment"/>
</dbReference>